<evidence type="ECO:0000313" key="1">
    <source>
        <dbReference type="EMBL" id="SBT48285.1"/>
    </source>
</evidence>
<dbReference type="Proteomes" id="UP000078555">
    <property type="component" value="Unassembled WGS sequence"/>
</dbReference>
<sequence length="80" mass="9396">MNEITRDTFFSQLLSEKNGVQIQMYIHTNVPTHKQANAQTHEHGKVREYVMTVKDKSLRENRPEASFNKAKRQHLAIWGM</sequence>
<dbReference type="AlphaFoldDB" id="A0A1A8ZY20"/>
<keyword evidence="4" id="KW-1185">Reference proteome</keyword>
<dbReference type="Proteomes" id="UP000078550">
    <property type="component" value="Unassembled WGS sequence"/>
</dbReference>
<dbReference type="EMBL" id="FLRD01000150">
    <property type="protein sequence ID" value="SBT48285.1"/>
    <property type="molecule type" value="Genomic_DNA"/>
</dbReference>
<evidence type="ECO:0000313" key="2">
    <source>
        <dbReference type="EMBL" id="SBT48784.1"/>
    </source>
</evidence>
<organism evidence="2 3">
    <name type="scientific">Plasmodium ovale wallikeri</name>
    <dbReference type="NCBI Taxonomy" id="864142"/>
    <lineage>
        <taxon>Eukaryota</taxon>
        <taxon>Sar</taxon>
        <taxon>Alveolata</taxon>
        <taxon>Apicomplexa</taxon>
        <taxon>Aconoidasida</taxon>
        <taxon>Haemosporida</taxon>
        <taxon>Plasmodiidae</taxon>
        <taxon>Plasmodium</taxon>
        <taxon>Plasmodium (Plasmodium)</taxon>
    </lineage>
</organism>
<evidence type="ECO:0000313" key="4">
    <source>
        <dbReference type="Proteomes" id="UP000078555"/>
    </source>
</evidence>
<gene>
    <name evidence="1" type="ORF">POVWA1_057270</name>
    <name evidence="2" type="ORF">POVWA2_056620</name>
</gene>
<protein>
    <submittedName>
        <fullName evidence="2">Uncharacterized protein</fullName>
    </submittedName>
</protein>
<evidence type="ECO:0000313" key="3">
    <source>
        <dbReference type="Proteomes" id="UP000078550"/>
    </source>
</evidence>
<proteinExistence type="predicted"/>
<name>A0A1A8ZY20_PLAOA</name>
<reference evidence="3 4" key="2">
    <citation type="submission" date="2016-05" db="EMBL/GenBank/DDBJ databases">
        <authorList>
            <person name="Naeem Raeece"/>
        </authorList>
    </citation>
    <scope>NUCLEOTIDE SEQUENCE [LARGE SCALE GENOMIC DNA]</scope>
</reference>
<reference evidence="2" key="1">
    <citation type="submission" date="2016-05" db="EMBL/GenBank/DDBJ databases">
        <authorList>
            <person name="Lavstsen T."/>
            <person name="Jespersen J.S."/>
        </authorList>
    </citation>
    <scope>NUCLEOTIDE SEQUENCE [LARGE SCALE GENOMIC DNA]</scope>
</reference>
<accession>A0A1A8ZY20</accession>
<dbReference type="EMBL" id="FLRE01000193">
    <property type="protein sequence ID" value="SBT48784.1"/>
    <property type="molecule type" value="Genomic_DNA"/>
</dbReference>